<name>A0A061RM83_9CHLO</name>
<dbReference type="AlphaFoldDB" id="A0A061RM83"/>
<proteinExistence type="predicted"/>
<accession>A0A061RM83</accession>
<organism evidence="1">
    <name type="scientific">Tetraselmis sp. GSL018</name>
    <dbReference type="NCBI Taxonomy" id="582737"/>
    <lineage>
        <taxon>Eukaryota</taxon>
        <taxon>Viridiplantae</taxon>
        <taxon>Chlorophyta</taxon>
        <taxon>core chlorophytes</taxon>
        <taxon>Chlorodendrophyceae</taxon>
        <taxon>Chlorodendrales</taxon>
        <taxon>Chlorodendraceae</taxon>
        <taxon>Tetraselmis</taxon>
    </lineage>
</organism>
<reference evidence="1" key="1">
    <citation type="submission" date="2014-05" db="EMBL/GenBank/DDBJ databases">
        <title>The transcriptome of the halophilic microalga Tetraselmis sp. GSL018 isolated from the Great Salt Lake, Utah.</title>
        <authorList>
            <person name="Jinkerson R.E."/>
            <person name="D'Adamo S."/>
            <person name="Posewitz M.C."/>
        </authorList>
    </citation>
    <scope>NUCLEOTIDE SEQUENCE</scope>
    <source>
        <strain evidence="1">GSL018</strain>
    </source>
</reference>
<gene>
    <name evidence="1" type="ORF">TSPGSL018_27074</name>
</gene>
<feature type="non-terminal residue" evidence="1">
    <location>
        <position position="1"/>
    </location>
</feature>
<evidence type="ECO:0000313" key="1">
    <source>
        <dbReference type="EMBL" id="JAC74037.1"/>
    </source>
</evidence>
<protein>
    <submittedName>
        <fullName evidence="1">Uncharacterized protein</fullName>
    </submittedName>
</protein>
<sequence length="78" mass="9157">LLSFSMPRKWSRRSLVRKRWRPMRARARSRRSPPVQSLHTEVFVRTMRWVRAKASSRALNRALAVLYLCLCASSESPS</sequence>
<dbReference type="EMBL" id="GBEZ01011777">
    <property type="protein sequence ID" value="JAC74037.1"/>
    <property type="molecule type" value="Transcribed_RNA"/>
</dbReference>